<dbReference type="SMART" id="SM00248">
    <property type="entry name" value="ANK"/>
    <property type="match status" value="9"/>
</dbReference>
<name>A0A0G4I9B6_9ALVE</name>
<gene>
    <name evidence="4" type="ORF">Cvel_12214</name>
</gene>
<dbReference type="InterPro" id="IPR050889">
    <property type="entry name" value="Dendritic_Spine_Reg/Scaffold"/>
</dbReference>
<dbReference type="Pfam" id="PF12796">
    <property type="entry name" value="Ank_2"/>
    <property type="match status" value="3"/>
</dbReference>
<dbReference type="PhylomeDB" id="A0A0G4I9B6"/>
<dbReference type="SUPFAM" id="SSF48403">
    <property type="entry name" value="Ankyrin repeat"/>
    <property type="match status" value="1"/>
</dbReference>
<feature type="repeat" description="ANK" evidence="3">
    <location>
        <begin position="315"/>
        <end position="341"/>
    </location>
</feature>
<evidence type="ECO:0000313" key="4">
    <source>
        <dbReference type="EMBL" id="CEM53749.1"/>
    </source>
</evidence>
<sequence length="842" mass="91712">MTSRLSERTRGRLIHVPMRNLNCMTLKEREWLEAAGRGAVETLRMSASLWPELLNSQDEAGHSDTVALLVDENAELNGKDETGWTALMMAAACGHDDVVELLVSKRADVNLQAKDGASALMLAAEKGHSKIVVTLLRWQAEVNATTHDGLSALMLAAQNGHFWAVSVLLREKADVNAETNVGVTALMFAAQSSEPEIVALLLQKGASVNAKRRNGMTALMSAAQHGQPDIVALLLREKAEVNAKAVQGVTALTLAAQNGHPEVVALLLREQTERDPGDTQGITPLMRAAQNGHPDVAALLLEGPKPADANAAATGGWTALMFAAANGRLAVAVLLLQHGADSSLSLPNGTTACSVASKRGHTEIVDLLEGKTPALLAQQQSYWMDTQKTTWRSILELLRSGAVALWPLSVLRLLSEKGCAIPPRQQVAEVLKGMGMDEGKVQKTTQAAIECAERNFPLMGNFSVVCLSFAWLSHNHPDPNRFHLQLLARELEKHWWAQGECADRVFIFWDFMSLHQNPRTESEDLLFQKALESLDLFYSSSHTRVFRSIGVPPESPNPLPYNTRGWPTFETCVIGFKPSRLTYHLPTSVVDENSPSSRRRLSSDGFKLNFPKDATACIVSPADTILPPHSPNDFNLLLESKTFTNGADGEVVKELYRQFVHRTAGSVQHVSFAGRSGFSDANAVTLCGLFQYLQQVALAGMGDPQGGNGEWGCLRQLDLSWTQVTDRGAEMLIETLGDVKSLRRINLSGTQISVGTLRALQQTFERGGMTSLGTVNLFFCRRLSKEVTDREVDIIVAIARMANQRGKKMSLKLTKSLEALSDSGRASLQEGVKGFEAVELVL</sequence>
<feature type="repeat" description="ANK" evidence="3">
    <location>
        <begin position="82"/>
        <end position="114"/>
    </location>
</feature>
<dbReference type="VEuPathDB" id="CryptoDB:Cvel_12214"/>
<feature type="repeat" description="ANK" evidence="3">
    <location>
        <begin position="115"/>
        <end position="147"/>
    </location>
</feature>
<accession>A0A0G4I9B6</accession>
<dbReference type="InterPro" id="IPR032675">
    <property type="entry name" value="LRR_dom_sf"/>
</dbReference>
<dbReference type="PROSITE" id="PS50088">
    <property type="entry name" value="ANK_REPEAT"/>
    <property type="match status" value="8"/>
</dbReference>
<evidence type="ECO:0000256" key="1">
    <source>
        <dbReference type="ARBA" id="ARBA00022737"/>
    </source>
</evidence>
<reference evidence="4" key="1">
    <citation type="submission" date="2014-11" db="EMBL/GenBank/DDBJ databases">
        <authorList>
            <person name="Otto D Thomas"/>
            <person name="Naeem Raeece"/>
        </authorList>
    </citation>
    <scope>NUCLEOTIDE SEQUENCE</scope>
</reference>
<dbReference type="InterPro" id="IPR036770">
    <property type="entry name" value="Ankyrin_rpt-contain_sf"/>
</dbReference>
<organism evidence="4">
    <name type="scientific">Chromera velia CCMP2878</name>
    <dbReference type="NCBI Taxonomy" id="1169474"/>
    <lineage>
        <taxon>Eukaryota</taxon>
        <taxon>Sar</taxon>
        <taxon>Alveolata</taxon>
        <taxon>Colpodellida</taxon>
        <taxon>Chromeraceae</taxon>
        <taxon>Chromera</taxon>
    </lineage>
</organism>
<dbReference type="Gene3D" id="1.25.40.20">
    <property type="entry name" value="Ankyrin repeat-containing domain"/>
    <property type="match status" value="4"/>
</dbReference>
<dbReference type="Pfam" id="PF00023">
    <property type="entry name" value="Ank"/>
    <property type="match status" value="2"/>
</dbReference>
<evidence type="ECO:0000256" key="2">
    <source>
        <dbReference type="ARBA" id="ARBA00023043"/>
    </source>
</evidence>
<dbReference type="PANTHER" id="PTHR24166:SF48">
    <property type="entry name" value="PROTEIN VAPYRIN"/>
    <property type="match status" value="1"/>
</dbReference>
<dbReference type="Gene3D" id="3.80.10.10">
    <property type="entry name" value="Ribonuclease Inhibitor"/>
    <property type="match status" value="1"/>
</dbReference>
<dbReference type="EMBL" id="CDMZ01005722">
    <property type="protein sequence ID" value="CEM53749.1"/>
    <property type="molecule type" value="Genomic_DNA"/>
</dbReference>
<evidence type="ECO:0000256" key="3">
    <source>
        <dbReference type="PROSITE-ProRule" id="PRU00023"/>
    </source>
</evidence>
<dbReference type="PROSITE" id="PS50297">
    <property type="entry name" value="ANK_REP_REGION"/>
    <property type="match status" value="8"/>
</dbReference>
<dbReference type="InterPro" id="IPR002110">
    <property type="entry name" value="Ankyrin_rpt"/>
</dbReference>
<proteinExistence type="predicted"/>
<dbReference type="PRINTS" id="PR01415">
    <property type="entry name" value="ANKYRIN"/>
</dbReference>
<feature type="repeat" description="ANK" evidence="3">
    <location>
        <begin position="214"/>
        <end position="246"/>
    </location>
</feature>
<protein>
    <submittedName>
        <fullName evidence="4">Uncharacterized protein</fullName>
    </submittedName>
</protein>
<feature type="repeat" description="ANK" evidence="3">
    <location>
        <begin position="148"/>
        <end position="180"/>
    </location>
</feature>
<keyword evidence="2 3" id="KW-0040">ANK repeat</keyword>
<dbReference type="SUPFAM" id="SSF52047">
    <property type="entry name" value="RNI-like"/>
    <property type="match status" value="1"/>
</dbReference>
<dbReference type="AlphaFoldDB" id="A0A0G4I9B6"/>
<feature type="repeat" description="ANK" evidence="3">
    <location>
        <begin position="181"/>
        <end position="213"/>
    </location>
</feature>
<dbReference type="PANTHER" id="PTHR24166">
    <property type="entry name" value="ROLLING PEBBLES, ISOFORM B"/>
    <property type="match status" value="1"/>
</dbReference>
<keyword evidence="1" id="KW-0677">Repeat</keyword>
<feature type="repeat" description="ANK" evidence="3">
    <location>
        <begin position="280"/>
        <end position="302"/>
    </location>
</feature>
<feature type="repeat" description="ANK" evidence="3">
    <location>
        <begin position="247"/>
        <end position="279"/>
    </location>
</feature>